<accession>A0A1Q9EVF2</accession>
<gene>
    <name evidence="2" type="ORF">AK812_SmicGene49117</name>
</gene>
<keyword evidence="3" id="KW-1185">Reference proteome</keyword>
<comment type="caution">
    <text evidence="2">The sequence shown here is derived from an EMBL/GenBank/DDBJ whole genome shotgun (WGS) entry which is preliminary data.</text>
</comment>
<keyword evidence="1" id="KW-0812">Transmembrane</keyword>
<evidence type="ECO:0000313" key="2">
    <source>
        <dbReference type="EMBL" id="OLQ11400.1"/>
    </source>
</evidence>
<proteinExistence type="predicted"/>
<dbReference type="AlphaFoldDB" id="A0A1Q9EVF2"/>
<name>A0A1Q9EVF2_SYMMI</name>
<organism evidence="2 3">
    <name type="scientific">Symbiodinium microadriaticum</name>
    <name type="common">Dinoflagellate</name>
    <name type="synonym">Zooxanthella microadriatica</name>
    <dbReference type="NCBI Taxonomy" id="2951"/>
    <lineage>
        <taxon>Eukaryota</taxon>
        <taxon>Sar</taxon>
        <taxon>Alveolata</taxon>
        <taxon>Dinophyceae</taxon>
        <taxon>Suessiales</taxon>
        <taxon>Symbiodiniaceae</taxon>
        <taxon>Symbiodinium</taxon>
    </lineage>
</organism>
<keyword evidence="1" id="KW-1133">Transmembrane helix</keyword>
<dbReference type="EMBL" id="LSRX01000059">
    <property type="protein sequence ID" value="OLQ11400.1"/>
    <property type="molecule type" value="Genomic_DNA"/>
</dbReference>
<dbReference type="Proteomes" id="UP000186817">
    <property type="component" value="Unassembled WGS sequence"/>
</dbReference>
<reference evidence="2 3" key="1">
    <citation type="submission" date="2016-02" db="EMBL/GenBank/DDBJ databases">
        <title>Genome analysis of coral dinoflagellate symbionts highlights evolutionary adaptations to a symbiotic lifestyle.</title>
        <authorList>
            <person name="Aranda M."/>
            <person name="Li Y."/>
            <person name="Liew Y.J."/>
            <person name="Baumgarten S."/>
            <person name="Simakov O."/>
            <person name="Wilson M."/>
            <person name="Piel J."/>
            <person name="Ashoor H."/>
            <person name="Bougouffa S."/>
            <person name="Bajic V.B."/>
            <person name="Ryu T."/>
            <person name="Ravasi T."/>
            <person name="Bayer T."/>
            <person name="Micklem G."/>
            <person name="Kim H."/>
            <person name="Bhak J."/>
            <person name="Lajeunesse T.C."/>
            <person name="Voolstra C.R."/>
        </authorList>
    </citation>
    <scope>NUCLEOTIDE SEQUENCE [LARGE SCALE GENOMIC DNA]</scope>
    <source>
        <strain evidence="2 3">CCMP2467</strain>
    </source>
</reference>
<protein>
    <submittedName>
        <fullName evidence="2">Uncharacterized protein</fullName>
    </submittedName>
</protein>
<keyword evidence="1" id="KW-0472">Membrane</keyword>
<evidence type="ECO:0000256" key="1">
    <source>
        <dbReference type="SAM" id="Phobius"/>
    </source>
</evidence>
<sequence>MWWLRCEVRVGMVCAVWEARLRSLTGPQESMPGQFAVIAWVHLYLTCGLATNLSCVGLRIFAATAHSKRVTFNINTRSLVPNSETLNICIRSSQALRLRPRATPWA</sequence>
<feature type="transmembrane region" description="Helical" evidence="1">
    <location>
        <begin position="37"/>
        <end position="62"/>
    </location>
</feature>
<evidence type="ECO:0000313" key="3">
    <source>
        <dbReference type="Proteomes" id="UP000186817"/>
    </source>
</evidence>